<reference evidence="1 2" key="1">
    <citation type="submission" date="2023-03" db="EMBL/GenBank/DDBJ databases">
        <title>Bacillus Genome Sequencing.</title>
        <authorList>
            <person name="Dunlap C."/>
        </authorList>
    </citation>
    <scope>NUCLEOTIDE SEQUENCE [LARGE SCALE GENOMIC DNA]</scope>
    <source>
        <strain evidence="1 2">B-41290</strain>
    </source>
</reference>
<organism evidence="1 2">
    <name type="scientific">Peribacillus castrilensis</name>
    <dbReference type="NCBI Taxonomy" id="2897690"/>
    <lineage>
        <taxon>Bacteria</taxon>
        <taxon>Bacillati</taxon>
        <taxon>Bacillota</taxon>
        <taxon>Bacilli</taxon>
        <taxon>Bacillales</taxon>
        <taxon>Bacillaceae</taxon>
        <taxon>Peribacillus</taxon>
    </lineage>
</organism>
<proteinExistence type="predicted"/>
<dbReference type="GO" id="GO:0003824">
    <property type="term" value="F:catalytic activity"/>
    <property type="evidence" value="ECO:0007669"/>
    <property type="project" value="InterPro"/>
</dbReference>
<comment type="caution">
    <text evidence="1">The sequence shown here is derived from an EMBL/GenBank/DDBJ whole genome shotgun (WGS) entry which is preliminary data.</text>
</comment>
<keyword evidence="2" id="KW-1185">Reference proteome</keyword>
<name>A0AAW9N9Z9_9BACI</name>
<dbReference type="EMBL" id="JARNBH010000002">
    <property type="protein sequence ID" value="MEC0272080.1"/>
    <property type="molecule type" value="Genomic_DNA"/>
</dbReference>
<dbReference type="PANTHER" id="PTHR48228">
    <property type="entry name" value="SUCCINYL-COA--D-CITRAMALATE COA-TRANSFERASE"/>
    <property type="match status" value="1"/>
</dbReference>
<dbReference type="Proteomes" id="UP001307168">
    <property type="component" value="Unassembled WGS sequence"/>
</dbReference>
<evidence type="ECO:0000313" key="1">
    <source>
        <dbReference type="EMBL" id="MEC0272080.1"/>
    </source>
</evidence>
<protein>
    <submittedName>
        <fullName evidence="1">CaiB/BaiF CoA-transferase family protein</fullName>
    </submittedName>
</protein>
<dbReference type="InterPro" id="IPR050509">
    <property type="entry name" value="CoA-transferase_III"/>
</dbReference>
<dbReference type="Pfam" id="PF02515">
    <property type="entry name" value="CoA_transf_3"/>
    <property type="match status" value="1"/>
</dbReference>
<dbReference type="SUPFAM" id="SSF89796">
    <property type="entry name" value="CoA-transferase family III (CaiB/BaiF)"/>
    <property type="match status" value="1"/>
</dbReference>
<dbReference type="AlphaFoldDB" id="A0AAW9N9Z9"/>
<dbReference type="RefSeq" id="WP_367406094.1">
    <property type="nucleotide sequence ID" value="NZ_JARNBH010000002.1"/>
</dbReference>
<dbReference type="Gene3D" id="3.30.1540.10">
    <property type="entry name" value="formyl-coa transferase, domain 3"/>
    <property type="match status" value="1"/>
</dbReference>
<dbReference type="InterPro" id="IPR023606">
    <property type="entry name" value="CoA-Trfase_III_dom_1_sf"/>
</dbReference>
<gene>
    <name evidence="1" type="ORF">P4706_03125</name>
</gene>
<dbReference type="PANTHER" id="PTHR48228:SF5">
    <property type="entry name" value="ALPHA-METHYLACYL-COA RACEMASE"/>
    <property type="match status" value="1"/>
</dbReference>
<dbReference type="InterPro" id="IPR003673">
    <property type="entry name" value="CoA-Trfase_fam_III"/>
</dbReference>
<evidence type="ECO:0000313" key="2">
    <source>
        <dbReference type="Proteomes" id="UP001307168"/>
    </source>
</evidence>
<sequence>MHGTTGRLLLFSREREGARLMTLLTHLKVLDFSTLLPGPFATLMLADLGADVLKVERPGTKDSWGVNQYLNRSKKSITLDLKQSESIESVRNLVTEYDIVIEQFRPGVMERLGLGYGALKSINPKLIYCSITGYGQTGPYKDRPGHDINYISIAGLSGYSGTKKDGPAKNGTQIADLAGGSLHAVIGILSAVIHRERTGFGQAIDISMTDCSFALNAISAPLNLQGGLELEPEKLMLNGGSFYDFYETKDGRYFSVGSLEPPFRKALCEAIGAPELYELSMKSDKESGIRFKTAVRLAFLERDFHEWQEIFAEFEACAEPVLTFTEAAEHPQLKERGMIVEVPDGKGNVQRQIACPIKTSVFTPEYKHAGLEPGQHNAEILHTPNR</sequence>
<accession>A0AAW9N9Z9</accession>
<dbReference type="InterPro" id="IPR044855">
    <property type="entry name" value="CoA-Trfase_III_dom3_sf"/>
</dbReference>
<dbReference type="Gene3D" id="3.40.50.10540">
    <property type="entry name" value="Crotonobetainyl-coa:carnitine coa-transferase, domain 1"/>
    <property type="match status" value="1"/>
</dbReference>